<dbReference type="PANTHER" id="PTHR46580:SF4">
    <property type="entry name" value="ATP_GTP-BINDING PROTEIN"/>
    <property type="match status" value="1"/>
</dbReference>
<dbReference type="InterPro" id="IPR013517">
    <property type="entry name" value="FG-GAP"/>
</dbReference>
<reference evidence="2 3" key="1">
    <citation type="submission" date="2024-04" db="EMBL/GenBank/DDBJ databases">
        <title>WGS of bacteria from Torrens River.</title>
        <authorList>
            <person name="Wyrsch E.R."/>
            <person name="Drigo B."/>
        </authorList>
    </citation>
    <scope>NUCLEOTIDE SEQUENCE [LARGE SCALE GENOMIC DNA]</scope>
    <source>
        <strain evidence="2 3">TWI391</strain>
    </source>
</reference>
<evidence type="ECO:0000313" key="2">
    <source>
        <dbReference type="EMBL" id="MEN5377007.1"/>
    </source>
</evidence>
<evidence type="ECO:0000313" key="3">
    <source>
        <dbReference type="Proteomes" id="UP001409291"/>
    </source>
</evidence>
<dbReference type="EMBL" id="JBDJNQ010000002">
    <property type="protein sequence ID" value="MEN5377007.1"/>
    <property type="molecule type" value="Genomic_DNA"/>
</dbReference>
<gene>
    <name evidence="2" type="ORF">ABE541_07020</name>
</gene>
<sequence>MKNYIQQSLSYMSICLLFGSTQCSVAQQKYFNDVTLTNIPQDAKAHALDVILIDVDADGDLDLVLALESEPNRLYLNDGSGKFSWKKGVFANKPHDTEHVRAADFNKDGFIDFIFVAEDDQNHEYYLGKGDGTFIDVSDRILGKSEANGLDIADVNGDGLMDIVIGNSGKSPQNFLWINDAKRPGYFLDHTSISLPQVEDQTQSIKFADLDADGHMDMIIGNETPPNRLLFNDGKGNFIEHTAGLPLMVPLHTREVIVFDANGDGKPDILFANLTSNGGAKDKDPRARLFINQGDRRFVDETESRMPEQTFSTYAATAIDFDHDGHLDIILSAIKIPPFEEMQVQALRNDGKGHFSFVTDKTIPEITRGRSWGIAVGDVNADGIADMVIGGWGSQVRLLLGQK</sequence>
<comment type="caution">
    <text evidence="2">The sequence shown here is derived from an EMBL/GenBank/DDBJ whole genome shotgun (WGS) entry which is preliminary data.</text>
</comment>
<dbReference type="RefSeq" id="WP_165902376.1">
    <property type="nucleotide sequence ID" value="NZ_JBDJLH010000003.1"/>
</dbReference>
<name>A0ABV0BR87_9SPHI</name>
<dbReference type="Proteomes" id="UP001409291">
    <property type="component" value="Unassembled WGS sequence"/>
</dbReference>
<dbReference type="Pfam" id="PF13517">
    <property type="entry name" value="FG-GAP_3"/>
    <property type="match status" value="4"/>
</dbReference>
<accession>A0ABV0BR87</accession>
<evidence type="ECO:0000256" key="1">
    <source>
        <dbReference type="ARBA" id="ARBA00022729"/>
    </source>
</evidence>
<dbReference type="InterPro" id="IPR028994">
    <property type="entry name" value="Integrin_alpha_N"/>
</dbReference>
<proteinExistence type="predicted"/>
<keyword evidence="3" id="KW-1185">Reference proteome</keyword>
<dbReference type="Gene3D" id="2.130.10.130">
    <property type="entry name" value="Integrin alpha, N-terminal"/>
    <property type="match status" value="2"/>
</dbReference>
<dbReference type="PANTHER" id="PTHR46580">
    <property type="entry name" value="SENSOR KINASE-RELATED"/>
    <property type="match status" value="1"/>
</dbReference>
<keyword evidence="1" id="KW-0732">Signal</keyword>
<dbReference type="SUPFAM" id="SSF69318">
    <property type="entry name" value="Integrin alpha N-terminal domain"/>
    <property type="match status" value="1"/>
</dbReference>
<organism evidence="2 3">
    <name type="scientific">Sphingobacterium kitahiroshimense</name>
    <dbReference type="NCBI Taxonomy" id="470446"/>
    <lineage>
        <taxon>Bacteria</taxon>
        <taxon>Pseudomonadati</taxon>
        <taxon>Bacteroidota</taxon>
        <taxon>Sphingobacteriia</taxon>
        <taxon>Sphingobacteriales</taxon>
        <taxon>Sphingobacteriaceae</taxon>
        <taxon>Sphingobacterium</taxon>
    </lineage>
</organism>
<protein>
    <submittedName>
        <fullName evidence="2">VCBS repeat-containing protein</fullName>
    </submittedName>
</protein>